<evidence type="ECO:0000313" key="1">
    <source>
        <dbReference type="EMBL" id="OSD03782.1"/>
    </source>
</evidence>
<protein>
    <submittedName>
        <fullName evidence="1">Uncharacterized protein</fullName>
    </submittedName>
</protein>
<organism evidence="1 2">
    <name type="scientific">Trametes coccinea (strain BRFM310)</name>
    <name type="common">Pycnoporus coccineus</name>
    <dbReference type="NCBI Taxonomy" id="1353009"/>
    <lineage>
        <taxon>Eukaryota</taxon>
        <taxon>Fungi</taxon>
        <taxon>Dikarya</taxon>
        <taxon>Basidiomycota</taxon>
        <taxon>Agaricomycotina</taxon>
        <taxon>Agaricomycetes</taxon>
        <taxon>Polyporales</taxon>
        <taxon>Polyporaceae</taxon>
        <taxon>Trametes</taxon>
    </lineage>
</organism>
<reference evidence="1 2" key="1">
    <citation type="journal article" date="2015" name="Biotechnol. Biofuels">
        <title>Enhanced degradation of softwood versus hardwood by the white-rot fungus Pycnoporus coccineus.</title>
        <authorList>
            <person name="Couturier M."/>
            <person name="Navarro D."/>
            <person name="Chevret D."/>
            <person name="Henrissat B."/>
            <person name="Piumi F."/>
            <person name="Ruiz-Duenas F.J."/>
            <person name="Martinez A.T."/>
            <person name="Grigoriev I.V."/>
            <person name="Riley R."/>
            <person name="Lipzen A."/>
            <person name="Berrin J.G."/>
            <person name="Master E.R."/>
            <person name="Rosso M.N."/>
        </authorList>
    </citation>
    <scope>NUCLEOTIDE SEQUENCE [LARGE SCALE GENOMIC DNA]</scope>
    <source>
        <strain evidence="1 2">BRFM310</strain>
    </source>
</reference>
<keyword evidence="2" id="KW-1185">Reference proteome</keyword>
<proteinExistence type="predicted"/>
<dbReference type="Proteomes" id="UP000193067">
    <property type="component" value="Unassembled WGS sequence"/>
</dbReference>
<sequence>MNERACDALSIRACPPPHSAVHQIKNSMSADNQQKAMVTAFTTLARPRWRSNGTAGEEAEGPGRVCDGCADDNAVGLLKYRGIITLSLSGPVKRSTSGFSGGAATLSGSCS</sequence>
<dbReference type="EMBL" id="KZ084099">
    <property type="protein sequence ID" value="OSD03782.1"/>
    <property type="molecule type" value="Genomic_DNA"/>
</dbReference>
<accession>A0A1Y2IV04</accession>
<name>A0A1Y2IV04_TRAC3</name>
<dbReference type="AlphaFoldDB" id="A0A1Y2IV04"/>
<gene>
    <name evidence="1" type="ORF">PYCCODRAFT_197172</name>
</gene>
<evidence type="ECO:0000313" key="2">
    <source>
        <dbReference type="Proteomes" id="UP000193067"/>
    </source>
</evidence>